<dbReference type="Proteomes" id="UP000250079">
    <property type="component" value="Chromosome"/>
</dbReference>
<dbReference type="AlphaFoldDB" id="A0A2Z2NYU2"/>
<keyword evidence="1" id="KW-0732">Signal</keyword>
<evidence type="ECO:0000256" key="1">
    <source>
        <dbReference type="SAM" id="SignalP"/>
    </source>
</evidence>
<feature type="chain" id="PRO_5016298899" description="Lysozyme inhibitor LprI-like N-terminal domain-containing protein" evidence="1">
    <location>
        <begin position="26"/>
        <end position="420"/>
    </location>
</feature>
<dbReference type="InterPro" id="IPR038139">
    <property type="entry name" value="NlpE_C_sf"/>
</dbReference>
<keyword evidence="4" id="KW-1185">Reference proteome</keyword>
<proteinExistence type="predicted"/>
<dbReference type="Gene3D" id="1.20.1270.180">
    <property type="match status" value="1"/>
</dbReference>
<gene>
    <name evidence="3" type="ORF">IMCC3135_32220</name>
</gene>
<feature type="signal peptide" evidence="1">
    <location>
        <begin position="1"/>
        <end position="25"/>
    </location>
</feature>
<feature type="domain" description="Lysozyme inhibitor LprI-like N-terminal" evidence="2">
    <location>
        <begin position="43"/>
        <end position="125"/>
    </location>
</feature>
<dbReference type="OrthoDB" id="5348860at2"/>
<dbReference type="EMBL" id="CP018632">
    <property type="protein sequence ID" value="ASJ76489.1"/>
    <property type="molecule type" value="Genomic_DNA"/>
</dbReference>
<accession>A0A2Z2NYU2</accession>
<reference evidence="3 4" key="1">
    <citation type="submission" date="2016-12" db="EMBL/GenBank/DDBJ databases">
        <authorList>
            <person name="Song W.-J."/>
            <person name="Kurnit D.M."/>
        </authorList>
    </citation>
    <scope>NUCLEOTIDE SEQUENCE [LARGE SCALE GENOMIC DNA]</scope>
    <source>
        <strain evidence="3 4">IMCC3135</strain>
    </source>
</reference>
<organism evidence="3 4">
    <name type="scientific">Granulosicoccus antarcticus IMCC3135</name>
    <dbReference type="NCBI Taxonomy" id="1192854"/>
    <lineage>
        <taxon>Bacteria</taxon>
        <taxon>Pseudomonadati</taxon>
        <taxon>Pseudomonadota</taxon>
        <taxon>Gammaproteobacteria</taxon>
        <taxon>Chromatiales</taxon>
        <taxon>Granulosicoccaceae</taxon>
        <taxon>Granulosicoccus</taxon>
    </lineage>
</organism>
<dbReference type="KEGG" id="gai:IMCC3135_32220"/>
<evidence type="ECO:0000259" key="2">
    <source>
        <dbReference type="Pfam" id="PF07007"/>
    </source>
</evidence>
<evidence type="ECO:0000313" key="3">
    <source>
        <dbReference type="EMBL" id="ASJ76489.1"/>
    </source>
</evidence>
<dbReference type="Gene3D" id="2.40.50.540">
    <property type="match status" value="1"/>
</dbReference>
<sequence length="420" mass="45454">MAGRGLLVTLVVFVLLLVNSGNAQAQSYDALVECTALSAEIDDIHICMDNYLDLMDDSMSRITEFLAESLSGEALGGLGSSQQAFKDYRRQNCLWYLNFSSPRQEAEQIAKNCLAHMSQQRLQELQSLARTEDTTGQVLRGFYVYGAERNSFQLCGSDERYWLEGEASLVGQAQQQYLNIVSSDLQVLYGAFAGTVDAEAQAPQGHQGVFDLAAIIELRVPTESDCRLPGETASTAFTAPAISAPTTVASTDSPVAPDPDSAEFPEEQLTAYFGAWLVDCTQTSAGRNCELNVRMVGPLQAPKAAMTIVREKAQRTSLEVTFDGREIDSPSRILWQVDSSLFGDIVGSEIRVDQSGTRQLVPASGYLAAEILPKLVRGTAFSLEVLASVDDDAGERYTGTLIGLTKAMAFADGFIRDGSS</sequence>
<dbReference type="Pfam" id="PF07007">
    <property type="entry name" value="LprI"/>
    <property type="match status" value="1"/>
</dbReference>
<dbReference type="RefSeq" id="WP_088921257.1">
    <property type="nucleotide sequence ID" value="NZ_CP018632.1"/>
</dbReference>
<evidence type="ECO:0000313" key="4">
    <source>
        <dbReference type="Proteomes" id="UP000250079"/>
    </source>
</evidence>
<dbReference type="InterPro" id="IPR009739">
    <property type="entry name" value="LprI-like_N"/>
</dbReference>
<name>A0A2Z2NYU2_9GAMM</name>
<protein>
    <recommendedName>
        <fullName evidence="2">Lysozyme inhibitor LprI-like N-terminal domain-containing protein</fullName>
    </recommendedName>
</protein>